<dbReference type="Proteomes" id="UP001356427">
    <property type="component" value="Unassembled WGS sequence"/>
</dbReference>
<comment type="caution">
    <text evidence="1">The sequence shown here is derived from an EMBL/GenBank/DDBJ whole genome shotgun (WGS) entry which is preliminary data.</text>
</comment>
<dbReference type="AlphaFoldDB" id="A0AAN8KV99"/>
<proteinExistence type="predicted"/>
<evidence type="ECO:0000313" key="1">
    <source>
        <dbReference type="EMBL" id="KAK6299477.1"/>
    </source>
</evidence>
<sequence length="75" mass="8826">MSVCLHKTSRQANTVNYLCLMSPWTKNNRTMGSYFFMKSGRRPVEAGGRSYRRMGSLKWLVWNQWNGSQTWFPCV</sequence>
<protein>
    <submittedName>
        <fullName evidence="1">Uncharacterized protein</fullName>
    </submittedName>
</protein>
<name>A0AAN8KV99_9TELE</name>
<evidence type="ECO:0000313" key="2">
    <source>
        <dbReference type="Proteomes" id="UP001356427"/>
    </source>
</evidence>
<dbReference type="EMBL" id="JAGTTL010000028">
    <property type="protein sequence ID" value="KAK6299477.1"/>
    <property type="molecule type" value="Genomic_DNA"/>
</dbReference>
<accession>A0AAN8KV99</accession>
<reference evidence="1 2" key="1">
    <citation type="submission" date="2021-04" db="EMBL/GenBank/DDBJ databases">
        <authorList>
            <person name="De Guttry C."/>
            <person name="Zahm M."/>
            <person name="Klopp C."/>
            <person name="Cabau C."/>
            <person name="Louis A."/>
            <person name="Berthelot C."/>
            <person name="Parey E."/>
            <person name="Roest Crollius H."/>
            <person name="Montfort J."/>
            <person name="Robinson-Rechavi M."/>
            <person name="Bucao C."/>
            <person name="Bouchez O."/>
            <person name="Gislard M."/>
            <person name="Lluch J."/>
            <person name="Milhes M."/>
            <person name="Lampietro C."/>
            <person name="Lopez Roques C."/>
            <person name="Donnadieu C."/>
            <person name="Braasch I."/>
            <person name="Desvignes T."/>
            <person name="Postlethwait J."/>
            <person name="Bobe J."/>
            <person name="Wedekind C."/>
            <person name="Guiguen Y."/>
        </authorList>
    </citation>
    <scope>NUCLEOTIDE SEQUENCE [LARGE SCALE GENOMIC DNA]</scope>
    <source>
        <strain evidence="1">Cs_M1</strain>
        <tissue evidence="1">Blood</tissue>
    </source>
</reference>
<organism evidence="1 2">
    <name type="scientific">Coregonus suidteri</name>
    <dbReference type="NCBI Taxonomy" id="861788"/>
    <lineage>
        <taxon>Eukaryota</taxon>
        <taxon>Metazoa</taxon>
        <taxon>Chordata</taxon>
        <taxon>Craniata</taxon>
        <taxon>Vertebrata</taxon>
        <taxon>Euteleostomi</taxon>
        <taxon>Actinopterygii</taxon>
        <taxon>Neopterygii</taxon>
        <taxon>Teleostei</taxon>
        <taxon>Protacanthopterygii</taxon>
        <taxon>Salmoniformes</taxon>
        <taxon>Salmonidae</taxon>
        <taxon>Coregoninae</taxon>
        <taxon>Coregonus</taxon>
    </lineage>
</organism>
<keyword evidence="2" id="KW-1185">Reference proteome</keyword>
<gene>
    <name evidence="1" type="ORF">J4Q44_G00295100</name>
</gene>